<dbReference type="Gene3D" id="2.40.50.180">
    <property type="entry name" value="CheA-289, Domain 4"/>
    <property type="match status" value="1"/>
</dbReference>
<protein>
    <submittedName>
        <fullName evidence="3">Purine-binding chemotaxis protein CheW</fullName>
    </submittedName>
</protein>
<dbReference type="Pfam" id="PF01584">
    <property type="entry name" value="CheW"/>
    <property type="match status" value="1"/>
</dbReference>
<proteinExistence type="predicted"/>
<feature type="region of interest" description="Disordered" evidence="1">
    <location>
        <begin position="81"/>
        <end position="112"/>
    </location>
</feature>
<dbReference type="GO" id="GO:0005829">
    <property type="term" value="C:cytosol"/>
    <property type="evidence" value="ECO:0007669"/>
    <property type="project" value="TreeGrafter"/>
</dbReference>
<dbReference type="InterPro" id="IPR002545">
    <property type="entry name" value="CheW-lke_dom"/>
</dbReference>
<dbReference type="GO" id="GO:0007165">
    <property type="term" value="P:signal transduction"/>
    <property type="evidence" value="ECO:0007669"/>
    <property type="project" value="InterPro"/>
</dbReference>
<dbReference type="PANTHER" id="PTHR22617">
    <property type="entry name" value="CHEMOTAXIS SENSOR HISTIDINE KINASE-RELATED"/>
    <property type="match status" value="1"/>
</dbReference>
<organism evidence="3 4">
    <name type="scientific">Eiseniibacteriota bacterium</name>
    <dbReference type="NCBI Taxonomy" id="2212470"/>
    <lineage>
        <taxon>Bacteria</taxon>
        <taxon>Candidatus Eiseniibacteriota</taxon>
    </lineage>
</organism>
<evidence type="ECO:0000259" key="2">
    <source>
        <dbReference type="PROSITE" id="PS50851"/>
    </source>
</evidence>
<sequence length="292" mass="29690">MELADLELRWRAAVELAGKVEPRDFGSLGRLRAALEVLASGDEDDQGLGGRARRALRTLDLVILRDLPFDEGMAAVRRGLSGGEASAPRQEAAGPAARPPASGADRSAGAVEGSLRGANDAGAAPVGLARGANDAGGAFAGAAPGQYLAVGLGDETYGLDVLAVREIIALIPITPVPGAPSCLLGVINLRGRVIPIVDLRRLFALPPVDAGPETCIVIAEVRGEPTGLVVDRVCEVVAVSADEIAPAPVFGSQADLPFVRGLARGGNRVTILLDVEGLFAAGGLLRPGDAAA</sequence>
<evidence type="ECO:0000313" key="3">
    <source>
        <dbReference type="EMBL" id="MBM3316533.1"/>
    </source>
</evidence>
<dbReference type="InterPro" id="IPR039315">
    <property type="entry name" value="CheW"/>
</dbReference>
<dbReference type="Gene3D" id="2.30.30.40">
    <property type="entry name" value="SH3 Domains"/>
    <property type="match status" value="1"/>
</dbReference>
<evidence type="ECO:0000313" key="4">
    <source>
        <dbReference type="Proteomes" id="UP000748308"/>
    </source>
</evidence>
<name>A0A938BMU9_UNCEI</name>
<dbReference type="SUPFAM" id="SSF50341">
    <property type="entry name" value="CheW-like"/>
    <property type="match status" value="1"/>
</dbReference>
<dbReference type="InterPro" id="IPR036061">
    <property type="entry name" value="CheW-like_dom_sf"/>
</dbReference>
<dbReference type="EMBL" id="VGIY01000020">
    <property type="protein sequence ID" value="MBM3316533.1"/>
    <property type="molecule type" value="Genomic_DNA"/>
</dbReference>
<accession>A0A938BMU9</accession>
<gene>
    <name evidence="3" type="ORF">FJY75_01645</name>
</gene>
<feature type="compositionally biased region" description="Low complexity" evidence="1">
    <location>
        <begin position="85"/>
        <end position="108"/>
    </location>
</feature>
<reference evidence="3" key="1">
    <citation type="submission" date="2019-03" db="EMBL/GenBank/DDBJ databases">
        <title>Lake Tanganyika Metagenome-Assembled Genomes (MAGs).</title>
        <authorList>
            <person name="Tran P."/>
        </authorList>
    </citation>
    <scope>NUCLEOTIDE SEQUENCE</scope>
    <source>
        <strain evidence="3">M_DeepCast_400m_m2_100</strain>
    </source>
</reference>
<dbReference type="PANTHER" id="PTHR22617:SF23">
    <property type="entry name" value="CHEMOTAXIS PROTEIN CHEW"/>
    <property type="match status" value="1"/>
</dbReference>
<dbReference type="PROSITE" id="PS50851">
    <property type="entry name" value="CHEW"/>
    <property type="match status" value="1"/>
</dbReference>
<comment type="caution">
    <text evidence="3">The sequence shown here is derived from an EMBL/GenBank/DDBJ whole genome shotgun (WGS) entry which is preliminary data.</text>
</comment>
<dbReference type="CDD" id="cd00732">
    <property type="entry name" value="CheW"/>
    <property type="match status" value="1"/>
</dbReference>
<dbReference type="SMART" id="SM00260">
    <property type="entry name" value="CheW"/>
    <property type="match status" value="1"/>
</dbReference>
<feature type="domain" description="CheW-like" evidence="2">
    <location>
        <begin position="144"/>
        <end position="284"/>
    </location>
</feature>
<dbReference type="AlphaFoldDB" id="A0A938BMU9"/>
<dbReference type="Proteomes" id="UP000748308">
    <property type="component" value="Unassembled WGS sequence"/>
</dbReference>
<evidence type="ECO:0000256" key="1">
    <source>
        <dbReference type="SAM" id="MobiDB-lite"/>
    </source>
</evidence>
<dbReference type="GO" id="GO:0006935">
    <property type="term" value="P:chemotaxis"/>
    <property type="evidence" value="ECO:0007669"/>
    <property type="project" value="InterPro"/>
</dbReference>